<accession>A0ABV2QII9</accession>
<gene>
    <name evidence="4" type="ORF">ABIE21_000330</name>
</gene>
<dbReference type="SUPFAM" id="SSF49879">
    <property type="entry name" value="SMAD/FHA domain"/>
    <property type="match status" value="1"/>
</dbReference>
<feature type="region of interest" description="Disordered" evidence="2">
    <location>
        <begin position="18"/>
        <end position="64"/>
    </location>
</feature>
<dbReference type="RefSeq" id="WP_354023048.1">
    <property type="nucleotide sequence ID" value="NZ_JBEPSJ010000001.1"/>
</dbReference>
<evidence type="ECO:0000259" key="3">
    <source>
        <dbReference type="Pfam" id="PF00498"/>
    </source>
</evidence>
<comment type="caution">
    <text evidence="4">The sequence shown here is derived from an EMBL/GenBank/DDBJ whole genome shotgun (WGS) entry which is preliminary data.</text>
</comment>
<protein>
    <recommendedName>
        <fullName evidence="3">FHA domain-containing protein</fullName>
    </recommendedName>
</protein>
<evidence type="ECO:0000256" key="1">
    <source>
        <dbReference type="ARBA" id="ARBA00022553"/>
    </source>
</evidence>
<dbReference type="Pfam" id="PF00498">
    <property type="entry name" value="FHA"/>
    <property type="match status" value="1"/>
</dbReference>
<feature type="compositionally biased region" description="Pro residues" evidence="2">
    <location>
        <begin position="45"/>
        <end position="56"/>
    </location>
</feature>
<organism evidence="4 5">
    <name type="scientific">Conyzicola nivalis</name>
    <dbReference type="NCBI Taxonomy" id="1477021"/>
    <lineage>
        <taxon>Bacteria</taxon>
        <taxon>Bacillati</taxon>
        <taxon>Actinomycetota</taxon>
        <taxon>Actinomycetes</taxon>
        <taxon>Micrococcales</taxon>
        <taxon>Microbacteriaceae</taxon>
        <taxon>Conyzicola</taxon>
    </lineage>
</organism>
<dbReference type="InterPro" id="IPR000253">
    <property type="entry name" value="FHA_dom"/>
</dbReference>
<dbReference type="InterPro" id="IPR008984">
    <property type="entry name" value="SMAD_FHA_dom_sf"/>
</dbReference>
<feature type="domain" description="FHA" evidence="3">
    <location>
        <begin position="107"/>
        <end position="156"/>
    </location>
</feature>
<name>A0ABV2QII9_9MICO</name>
<evidence type="ECO:0000313" key="5">
    <source>
        <dbReference type="Proteomes" id="UP001549257"/>
    </source>
</evidence>
<dbReference type="EMBL" id="JBEPSJ010000001">
    <property type="protein sequence ID" value="MET4580840.1"/>
    <property type="molecule type" value="Genomic_DNA"/>
</dbReference>
<keyword evidence="1" id="KW-0597">Phosphoprotein</keyword>
<dbReference type="Proteomes" id="UP001549257">
    <property type="component" value="Unassembled WGS sequence"/>
</dbReference>
<dbReference type="Gene3D" id="2.60.200.20">
    <property type="match status" value="1"/>
</dbReference>
<sequence length="195" mass="20174">MIPDLDDTIRSVDRAAATGIGGDLDDTIVGRPGPASTGVAASAPPRAPEPAPPAQPSQPAAAAPPARYGFRIGRSERTVLLDVAAYVGRSPSSPRISNGELPKLIRVQSPKGEVSGTHLEIRQLGTSVIVTDLRSTNGSTVSVPGSAPRSLRQGEAMVVTPGTLVDIGDGNIIEILPLQRHLGPTGHERPDGHEE</sequence>
<keyword evidence="5" id="KW-1185">Reference proteome</keyword>
<reference evidence="4 5" key="1">
    <citation type="submission" date="2024-06" db="EMBL/GenBank/DDBJ databases">
        <title>Sorghum-associated microbial communities from plants grown in Nebraska, USA.</title>
        <authorList>
            <person name="Schachtman D."/>
        </authorList>
    </citation>
    <scope>NUCLEOTIDE SEQUENCE [LARGE SCALE GENOMIC DNA]</scope>
    <source>
        <strain evidence="4 5">2857</strain>
    </source>
</reference>
<proteinExistence type="predicted"/>
<evidence type="ECO:0000256" key="2">
    <source>
        <dbReference type="SAM" id="MobiDB-lite"/>
    </source>
</evidence>
<evidence type="ECO:0000313" key="4">
    <source>
        <dbReference type="EMBL" id="MET4580840.1"/>
    </source>
</evidence>